<evidence type="ECO:0000256" key="1">
    <source>
        <dbReference type="SAM" id="MobiDB-lite"/>
    </source>
</evidence>
<dbReference type="GeneID" id="83201739"/>
<dbReference type="EMBL" id="JAPQKS010000004">
    <property type="protein sequence ID" value="KAJ5232183.1"/>
    <property type="molecule type" value="Genomic_DNA"/>
</dbReference>
<reference evidence="2" key="1">
    <citation type="submission" date="2022-11" db="EMBL/GenBank/DDBJ databases">
        <authorList>
            <person name="Petersen C."/>
        </authorList>
    </citation>
    <scope>NUCLEOTIDE SEQUENCE</scope>
    <source>
        <strain evidence="2">IBT 19713</strain>
    </source>
</reference>
<sequence>MGAPTDDKSKEAPAGPSSSNERPPSYDREDPVEQIALELPKLNLEASSGGIGKTVTRDQCVAHLKFLAVLADLRDVISNTDGLFGINNSDVDGKFSQPTDQNAARAKIKEKRWAVYTARAADRYTAWWFNCLPVSQSRATLKMVKDEHYEQITSPDKASDISWSTNNLPPIDILMVWHSHMLNPRNFLEDCIRYGRMSTWRTGFPFKPVNDCIDDRSLEYTVSDKCKKKFEKKAQLKWHNLDDPSTKQLQCPACSLETAVPWTRPKFGDSLEKAFKESTGYADNKFGAKCYHCSFELTHDRLKVNKFRQDLIHLIRQKEPMPGTVLDSNGIPRGKPKRGSALSHTNMMFPNIIMKAIGQETIDFTSPQSNMCRSIDDLRSHLEPRILNTKILKSLGLGSAKPGYKMFFRRMMSRHLCPKMDNIDWLHSPTVLDTADRLIKKYTIFLRIMLDHPLKLAVPTLDVDLAWHTHQLMPRRYYAYTTTLSAVMKRFIDHDDKVDENKLSEGFEWTSKMYRRATKGGIYSECTCWYCEATRAPDLYDRLLPLGSAARARTNANSLHDRADISADPERNPHISAHNAVRPTVGTDGNPQLGTLQRMRLQRNYEKSVRRAKKGQRKGDGIAEPLYYSPLAWGYPLYVPYYAPYMCDPGISADSYACNPSCMSTGAGAVGNCCSGTCGGGVAAGSCGGIGSGAACAGGSAACGK</sequence>
<comment type="caution">
    <text evidence="2">The sequence shown here is derived from an EMBL/GenBank/DDBJ whole genome shotgun (WGS) entry which is preliminary data.</text>
</comment>
<keyword evidence="3" id="KW-1185">Reference proteome</keyword>
<proteinExistence type="predicted"/>
<dbReference type="Pfam" id="PF07173">
    <property type="entry name" value="GRDP-like"/>
    <property type="match status" value="1"/>
</dbReference>
<feature type="compositionally biased region" description="Basic and acidic residues" evidence="1">
    <location>
        <begin position="1"/>
        <end position="11"/>
    </location>
</feature>
<name>A0A9W9P194_9EURO</name>
<gene>
    <name evidence="2" type="ORF">N7468_005139</name>
</gene>
<dbReference type="InterPro" id="IPR009836">
    <property type="entry name" value="GRDP-like"/>
</dbReference>
<evidence type="ECO:0000313" key="3">
    <source>
        <dbReference type="Proteomes" id="UP001150941"/>
    </source>
</evidence>
<dbReference type="AlphaFoldDB" id="A0A9W9P194"/>
<dbReference type="RefSeq" id="XP_058330176.1">
    <property type="nucleotide sequence ID" value="XM_058474436.1"/>
</dbReference>
<accession>A0A9W9P194</accession>
<dbReference type="PANTHER" id="PTHR34365">
    <property type="entry name" value="ENOLASE (DUF1399)"/>
    <property type="match status" value="1"/>
</dbReference>
<evidence type="ECO:0000313" key="2">
    <source>
        <dbReference type="EMBL" id="KAJ5232183.1"/>
    </source>
</evidence>
<dbReference type="Proteomes" id="UP001150941">
    <property type="component" value="Unassembled WGS sequence"/>
</dbReference>
<organism evidence="2 3">
    <name type="scientific">Penicillium chermesinum</name>
    <dbReference type="NCBI Taxonomy" id="63820"/>
    <lineage>
        <taxon>Eukaryota</taxon>
        <taxon>Fungi</taxon>
        <taxon>Dikarya</taxon>
        <taxon>Ascomycota</taxon>
        <taxon>Pezizomycotina</taxon>
        <taxon>Eurotiomycetes</taxon>
        <taxon>Eurotiomycetidae</taxon>
        <taxon>Eurotiales</taxon>
        <taxon>Aspergillaceae</taxon>
        <taxon>Penicillium</taxon>
    </lineage>
</organism>
<protein>
    <submittedName>
        <fullName evidence="2">Uncharacterized protein</fullName>
    </submittedName>
</protein>
<dbReference type="PANTHER" id="PTHR34365:SF7">
    <property type="entry name" value="GLYCINE-RICH DOMAIN-CONTAINING PROTEIN 1"/>
    <property type="match status" value="1"/>
</dbReference>
<reference evidence="2" key="2">
    <citation type="journal article" date="2023" name="IMA Fungus">
        <title>Comparative genomic study of the Penicillium genus elucidates a diverse pangenome and 15 lateral gene transfer events.</title>
        <authorList>
            <person name="Petersen C."/>
            <person name="Sorensen T."/>
            <person name="Nielsen M.R."/>
            <person name="Sondergaard T.E."/>
            <person name="Sorensen J.L."/>
            <person name="Fitzpatrick D.A."/>
            <person name="Frisvad J.C."/>
            <person name="Nielsen K.L."/>
        </authorList>
    </citation>
    <scope>NUCLEOTIDE SEQUENCE</scope>
    <source>
        <strain evidence="2">IBT 19713</strain>
    </source>
</reference>
<feature type="region of interest" description="Disordered" evidence="1">
    <location>
        <begin position="1"/>
        <end position="31"/>
    </location>
</feature>
<dbReference type="OrthoDB" id="2684236at2759"/>